<dbReference type="RefSeq" id="WP_062074355.1">
    <property type="nucleotide sequence ID" value="NZ_BBRC01000002.1"/>
</dbReference>
<feature type="short sequence motif" description="GXWXGXG" evidence="1">
    <location>
        <begin position="21"/>
        <end position="27"/>
    </location>
</feature>
<evidence type="ECO:0000313" key="4">
    <source>
        <dbReference type="Proteomes" id="UP000547973"/>
    </source>
</evidence>
<protein>
    <recommendedName>
        <fullName evidence="1">Ferric nitrobindin-like protein</fullName>
    </recommendedName>
</protein>
<dbReference type="AlphaFoldDB" id="A0A7Y9ZE31"/>
<dbReference type="Pfam" id="PF08768">
    <property type="entry name" value="THAP4_heme-bd"/>
    <property type="match status" value="1"/>
</dbReference>
<keyword evidence="4" id="KW-1185">Reference proteome</keyword>
<evidence type="ECO:0000256" key="1">
    <source>
        <dbReference type="HAMAP-Rule" id="MF_01297"/>
    </source>
</evidence>
<evidence type="ECO:0000313" key="3">
    <source>
        <dbReference type="EMBL" id="NYI42548.1"/>
    </source>
</evidence>
<dbReference type="EMBL" id="JACBZO010000001">
    <property type="protein sequence ID" value="NYI42548.1"/>
    <property type="molecule type" value="Genomic_DNA"/>
</dbReference>
<comment type="caution">
    <text evidence="3">The sequence shown here is derived from an EMBL/GenBank/DDBJ whole genome shotgun (WGS) entry which is preliminary data.</text>
</comment>
<comment type="similarity">
    <text evidence="1">Belongs to the nitrobindin family.</text>
</comment>
<dbReference type="CDD" id="cd07828">
    <property type="entry name" value="lipocalin_heme-bd-THAP4-like"/>
    <property type="match status" value="1"/>
</dbReference>
<accession>A0A7Y9ZE31</accession>
<name>A0A7Y9ZE31_9MICO</name>
<dbReference type="Gene3D" id="2.40.128.20">
    <property type="match status" value="1"/>
</dbReference>
<dbReference type="OrthoDB" id="4804006at2"/>
<dbReference type="InterPro" id="IPR014878">
    <property type="entry name" value="THAP4-like_heme-bd"/>
</dbReference>
<dbReference type="SUPFAM" id="SSF50814">
    <property type="entry name" value="Lipocalins"/>
    <property type="match status" value="1"/>
</dbReference>
<proteinExistence type="inferred from homology"/>
<dbReference type="PANTHER" id="PTHR15854:SF4">
    <property type="entry name" value="PEROXYNITRITE ISOMERASE THAP4"/>
    <property type="match status" value="1"/>
</dbReference>
<dbReference type="InterPro" id="IPR022939">
    <property type="entry name" value="Nb(III)_bact/plant"/>
</dbReference>
<gene>
    <name evidence="3" type="ORF">BKA03_002667</name>
</gene>
<dbReference type="Proteomes" id="UP000547973">
    <property type="component" value="Unassembled WGS sequence"/>
</dbReference>
<dbReference type="HAMAP" id="MF_01297">
    <property type="entry name" value="nitrobindin"/>
    <property type="match status" value="1"/>
</dbReference>
<reference evidence="3 4" key="1">
    <citation type="submission" date="2020-07" db="EMBL/GenBank/DDBJ databases">
        <title>Sequencing the genomes of 1000 actinobacteria strains.</title>
        <authorList>
            <person name="Klenk H.-P."/>
        </authorList>
    </citation>
    <scope>NUCLEOTIDE SEQUENCE [LARGE SCALE GENOMIC DNA]</scope>
    <source>
        <strain evidence="3 4">DSM 19970</strain>
    </source>
</reference>
<comment type="caution">
    <text evidence="1">Lacks conserved residue(s) required for the propagation of feature annotation.</text>
</comment>
<dbReference type="PANTHER" id="PTHR15854">
    <property type="entry name" value="THAP4 PROTEIN"/>
    <property type="match status" value="1"/>
</dbReference>
<comment type="caution">
    <text evidence="1">Lacks the conserved His residue that binds heme iron in the nitrobindin family.</text>
</comment>
<feature type="domain" description="THAP4-like heme-binding" evidence="2">
    <location>
        <begin position="13"/>
        <end position="174"/>
    </location>
</feature>
<sequence>MTFTFPEGLAPEVFPLAWLVGTWSGRGFIEYPDIPRTEFRADTVFDHDGGPYLIYRSTLTAIGPDGEDTAVWSSEQGYWRVPPAAPDGLELNENQHPVELLVADASGSVALYLGAVGNGKIELATDLMARSASAPDIGGASRLYGSVAGELLFALDIAAFGNDLQSYASGRLSRVEES</sequence>
<organism evidence="3 4">
    <name type="scientific">Demequina lutea</name>
    <dbReference type="NCBI Taxonomy" id="431489"/>
    <lineage>
        <taxon>Bacteria</taxon>
        <taxon>Bacillati</taxon>
        <taxon>Actinomycetota</taxon>
        <taxon>Actinomycetes</taxon>
        <taxon>Micrococcales</taxon>
        <taxon>Demequinaceae</taxon>
        <taxon>Demequina</taxon>
    </lineage>
</organism>
<evidence type="ECO:0000259" key="2">
    <source>
        <dbReference type="Pfam" id="PF08768"/>
    </source>
</evidence>
<dbReference type="InterPro" id="IPR045165">
    <property type="entry name" value="Nitrobindin"/>
</dbReference>
<dbReference type="InterPro" id="IPR012674">
    <property type="entry name" value="Calycin"/>
</dbReference>